<name>A0A1G9BDL8_9PSED</name>
<dbReference type="InterPro" id="IPR045508">
    <property type="entry name" value="DUF6482"/>
</dbReference>
<reference evidence="1 2" key="1">
    <citation type="submission" date="2016-10" db="EMBL/GenBank/DDBJ databases">
        <authorList>
            <person name="de Groot N.N."/>
        </authorList>
    </citation>
    <scope>NUCLEOTIDE SEQUENCE [LARGE SCALE GENOMIC DNA]</scope>
    <source>
        <strain evidence="1 2">JCM 21544</strain>
    </source>
</reference>
<evidence type="ECO:0008006" key="3">
    <source>
        <dbReference type="Google" id="ProtNLM"/>
    </source>
</evidence>
<proteinExistence type="predicted"/>
<dbReference type="AlphaFoldDB" id="A0A1G9BDL8"/>
<evidence type="ECO:0000313" key="1">
    <source>
        <dbReference type="EMBL" id="SDK37577.1"/>
    </source>
</evidence>
<dbReference type="Pfam" id="PF20090">
    <property type="entry name" value="DUF6482"/>
    <property type="match status" value="1"/>
</dbReference>
<protein>
    <recommendedName>
        <fullName evidence="3">Cation transporter</fullName>
    </recommendedName>
</protein>
<sequence length="101" mass="11132">MNLHDLSSHARAGHVQELNLISLEGGIYILEARMDDGAHPLSDNQGHTMHLRSVEHARELLHTLPTLPCNLVHTMVHDEMCGIREDNGEIVCVPISLSLPG</sequence>
<gene>
    <name evidence="1" type="ORF">SAMN05216186_106221</name>
</gene>
<accession>A0A1G9BDL8</accession>
<dbReference type="STRING" id="137658.SAMN05216186_106221"/>
<dbReference type="Proteomes" id="UP000198706">
    <property type="component" value="Unassembled WGS sequence"/>
</dbReference>
<organism evidence="1 2">
    <name type="scientific">Pseudomonas indica</name>
    <dbReference type="NCBI Taxonomy" id="137658"/>
    <lineage>
        <taxon>Bacteria</taxon>
        <taxon>Pseudomonadati</taxon>
        <taxon>Pseudomonadota</taxon>
        <taxon>Gammaproteobacteria</taxon>
        <taxon>Pseudomonadales</taxon>
        <taxon>Pseudomonadaceae</taxon>
        <taxon>Pseudomonas</taxon>
    </lineage>
</organism>
<dbReference type="EMBL" id="FNFD01000006">
    <property type="protein sequence ID" value="SDK37577.1"/>
    <property type="molecule type" value="Genomic_DNA"/>
</dbReference>
<keyword evidence="2" id="KW-1185">Reference proteome</keyword>
<dbReference type="RefSeq" id="WP_084335531.1">
    <property type="nucleotide sequence ID" value="NZ_FNFD01000006.1"/>
</dbReference>
<evidence type="ECO:0000313" key="2">
    <source>
        <dbReference type="Proteomes" id="UP000198706"/>
    </source>
</evidence>